<keyword evidence="1" id="KW-0812">Transmembrane</keyword>
<dbReference type="GO" id="GO:0009636">
    <property type="term" value="P:response to toxic substance"/>
    <property type="evidence" value="ECO:0007669"/>
    <property type="project" value="TreeGrafter"/>
</dbReference>
<evidence type="ECO:0000259" key="2">
    <source>
        <dbReference type="Pfam" id="PF07853"/>
    </source>
</evidence>
<feature type="transmembrane region" description="Helical" evidence="1">
    <location>
        <begin position="128"/>
        <end position="147"/>
    </location>
</feature>
<dbReference type="PIRSF" id="PIRSF038959">
    <property type="entry name" value="SdpI"/>
    <property type="match status" value="1"/>
</dbReference>
<dbReference type="InterPro" id="IPR012867">
    <property type="entry name" value="DUF1648"/>
</dbReference>
<reference evidence="3 4" key="1">
    <citation type="journal article" date="2014" name="Antonie Van Leeuwenhoek">
        <title>Hyphomonas beringensis sp. nov. and Hyphomonas chukchiensis sp. nov., isolated from surface seawater of the Bering Sea and Chukchi Sea.</title>
        <authorList>
            <person name="Li C."/>
            <person name="Lai Q."/>
            <person name="Li G."/>
            <person name="Dong C."/>
            <person name="Wang J."/>
            <person name="Liao Y."/>
            <person name="Shao Z."/>
        </authorList>
    </citation>
    <scope>NUCLEOTIDE SEQUENCE [LARGE SCALE GENOMIC DNA]</scope>
    <source>
        <strain evidence="3 4">PS728</strain>
    </source>
</reference>
<dbReference type="Pfam" id="PF07853">
    <property type="entry name" value="DUF1648"/>
    <property type="match status" value="1"/>
</dbReference>
<feature type="domain" description="DUF1648" evidence="2">
    <location>
        <begin position="15"/>
        <end position="57"/>
    </location>
</feature>
<dbReference type="PANTHER" id="PTHR37810">
    <property type="entry name" value="IMMUNITY PROTEIN SDPI"/>
    <property type="match status" value="1"/>
</dbReference>
<dbReference type="Pfam" id="PF13630">
    <property type="entry name" value="SdpI"/>
    <property type="match status" value="1"/>
</dbReference>
<sequence>MKPFIRTGLIASAIAFLLTSGIALTTWNALPETGDIPVHWGSDGQADQFASKSDAWVYLLILPGTVLLTGLLLALVPAIDPRKRNIDTGRRAYLATWVGVMTLLTFVQGGIAFGMLGTGEDTLYSDTMVRLVIAACGALFIVIGNYLPKTRSSFMFGIRTPWTLSSDIAWEKTHRLAGPLFMVAGALGMAGAFLFSGIWLGLQLSVLVVSAALIAAVYSYFVWRKADDRDAGSGLTI</sequence>
<keyword evidence="1" id="KW-1133">Transmembrane helix</keyword>
<accession>A0A062VB58</accession>
<dbReference type="PANTHER" id="PTHR37810:SF5">
    <property type="entry name" value="IMMUNITY PROTEIN SDPI"/>
    <property type="match status" value="1"/>
</dbReference>
<evidence type="ECO:0000313" key="4">
    <source>
        <dbReference type="Proteomes" id="UP000027100"/>
    </source>
</evidence>
<proteinExistence type="predicted"/>
<dbReference type="InterPro" id="IPR026272">
    <property type="entry name" value="SdpI"/>
</dbReference>
<organism evidence="3 4">
    <name type="scientific">Hyphomonas polymorpha PS728</name>
    <dbReference type="NCBI Taxonomy" id="1280954"/>
    <lineage>
        <taxon>Bacteria</taxon>
        <taxon>Pseudomonadati</taxon>
        <taxon>Pseudomonadota</taxon>
        <taxon>Alphaproteobacteria</taxon>
        <taxon>Hyphomonadales</taxon>
        <taxon>Hyphomonadaceae</taxon>
        <taxon>Hyphomonas</taxon>
    </lineage>
</organism>
<dbReference type="InterPro" id="IPR025962">
    <property type="entry name" value="SdpI/YhfL"/>
</dbReference>
<name>A0A062VB58_9PROT</name>
<dbReference type="eggNOG" id="COG5658">
    <property type="taxonomic scope" value="Bacteria"/>
</dbReference>
<evidence type="ECO:0000313" key="3">
    <source>
        <dbReference type="EMBL" id="KCZ97456.1"/>
    </source>
</evidence>
<feature type="transmembrane region" description="Helical" evidence="1">
    <location>
        <begin position="180"/>
        <end position="200"/>
    </location>
</feature>
<keyword evidence="1" id="KW-0472">Membrane</keyword>
<evidence type="ECO:0000256" key="1">
    <source>
        <dbReference type="SAM" id="Phobius"/>
    </source>
</evidence>
<dbReference type="PATRIC" id="fig|1280954.3.peg.2994"/>
<feature type="transmembrane region" description="Helical" evidence="1">
    <location>
        <begin position="92"/>
        <end position="116"/>
    </location>
</feature>
<feature type="transmembrane region" description="Helical" evidence="1">
    <location>
        <begin position="55"/>
        <end position="80"/>
    </location>
</feature>
<dbReference type="EMBL" id="ARYM01000019">
    <property type="protein sequence ID" value="KCZ97456.1"/>
    <property type="molecule type" value="Genomic_DNA"/>
</dbReference>
<dbReference type="RefSeq" id="WP_035600373.1">
    <property type="nucleotide sequence ID" value="NZ_ARYM01000019.1"/>
</dbReference>
<dbReference type="AlphaFoldDB" id="A0A062VB58"/>
<feature type="transmembrane region" description="Helical" evidence="1">
    <location>
        <begin position="206"/>
        <end position="223"/>
    </location>
</feature>
<dbReference type="OrthoDB" id="9808690at2"/>
<dbReference type="Proteomes" id="UP000027100">
    <property type="component" value="Unassembled WGS sequence"/>
</dbReference>
<gene>
    <name evidence="3" type="ORF">HPO_14791</name>
</gene>
<protein>
    <recommendedName>
        <fullName evidence="2">DUF1648 domain-containing protein</fullName>
    </recommendedName>
</protein>
<keyword evidence="4" id="KW-1185">Reference proteome</keyword>
<dbReference type="STRING" id="1280954.HPO_14791"/>
<comment type="caution">
    <text evidence="3">The sequence shown here is derived from an EMBL/GenBank/DDBJ whole genome shotgun (WGS) entry which is preliminary data.</text>
</comment>